<dbReference type="Proteomes" id="UP000241818">
    <property type="component" value="Unassembled WGS sequence"/>
</dbReference>
<feature type="transmembrane region" description="Helical" evidence="8">
    <location>
        <begin position="133"/>
        <end position="164"/>
    </location>
</feature>
<dbReference type="GO" id="GO:0015204">
    <property type="term" value="F:urea transmembrane transporter activity"/>
    <property type="evidence" value="ECO:0007669"/>
    <property type="project" value="InterPro"/>
</dbReference>
<dbReference type="GO" id="GO:0015489">
    <property type="term" value="F:putrescine transmembrane transporter activity"/>
    <property type="evidence" value="ECO:0007669"/>
    <property type="project" value="TreeGrafter"/>
</dbReference>
<proteinExistence type="inferred from homology"/>
<evidence type="ECO:0000256" key="4">
    <source>
        <dbReference type="ARBA" id="ARBA00022692"/>
    </source>
</evidence>
<feature type="transmembrane region" description="Helical" evidence="8">
    <location>
        <begin position="201"/>
        <end position="221"/>
    </location>
</feature>
<keyword evidence="3" id="KW-0813">Transport</keyword>
<evidence type="ECO:0000256" key="3">
    <source>
        <dbReference type="ARBA" id="ARBA00022448"/>
    </source>
</evidence>
<evidence type="ECO:0000256" key="6">
    <source>
        <dbReference type="ARBA" id="ARBA00023136"/>
    </source>
</evidence>
<dbReference type="Pfam" id="PF00474">
    <property type="entry name" value="SSF"/>
    <property type="match status" value="1"/>
</dbReference>
<feature type="transmembrane region" description="Helical" evidence="8">
    <location>
        <begin position="570"/>
        <end position="590"/>
    </location>
</feature>
<evidence type="ECO:0000256" key="1">
    <source>
        <dbReference type="ARBA" id="ARBA00004141"/>
    </source>
</evidence>
<keyword evidence="10" id="KW-1185">Reference proteome</keyword>
<dbReference type="AlphaFoldDB" id="A0A2T3B7W3"/>
<evidence type="ECO:0000313" key="9">
    <source>
        <dbReference type="EMBL" id="PSS22959.1"/>
    </source>
</evidence>
<sequence>MADSVQLAGLSQGVGYGILVGVGAFFAISMWGISVLLARFHNEVQGSEMFMTAKRSVKTGLVASAVVSSWTLAATLLTSTAWTYEFGVSGAYYYGAGATVQIFVFAAAAIELKRRAPGAHTFLEVAKIRYGALGHISFIIFSTIYALINCIGILLGGAAVFHALTGMNTIAGIWILPIGVTVYTLLGGIKATILTDYVHTIIIYIMILLGLFVTYATSSVLGSPDKVYDLLREAAKSAPVAGNAGGEYLTMRSQTGALLGLVFYCAIFATTIDVQLFQKAITASPEATLPGYMIGGLSWFAIPFCLATTFGLAARALESSPAWPTYPNPMSAAEIAQGLPFPYAAKALMGDGGAVLVCLMVFMACTSGFSADVVSISAVWTYDIYGSYIEKNATGAKLVRISHIGVIIWGVCMAAIATGISRTDIGVNYLITIIGVFTSCAVFPIYSTVLWKGQNKIAVVVAPTLGALTAAASWLGSTYALEGSVTIATTSGVYPLVVGNAVSLVSGCVYSLLCTFIFGRDDFDWSRFQTEMKVIDDSDVKGLTREQLDEQLNMEHMTPEMDKKLKKAKWYAVCIAAFLCAAFVLLWPLPMYGSHYIFSKPFFRGWVVVTFIWAFLAAGIITLLPLWEGRETLVLFAKFCLGKTPKHHTSTEGVVVAADSEASSSDLGEKGLGHHKVTTEV</sequence>
<dbReference type="InterPro" id="IPR001734">
    <property type="entry name" value="Na/solute_symporter"/>
</dbReference>
<keyword evidence="6 8" id="KW-0472">Membrane</keyword>
<comment type="similarity">
    <text evidence="2 7">Belongs to the sodium:solute symporter (SSF) (TC 2.A.21) family.</text>
</comment>
<keyword evidence="5 8" id="KW-1133">Transmembrane helix</keyword>
<feature type="transmembrane region" description="Helical" evidence="8">
    <location>
        <begin position="170"/>
        <end position="189"/>
    </location>
</feature>
<feature type="transmembrane region" description="Helical" evidence="8">
    <location>
        <begin position="426"/>
        <end position="446"/>
    </location>
</feature>
<protein>
    <recommendedName>
        <fullName evidence="11">Urea active transporter</fullName>
    </recommendedName>
</protein>
<name>A0A2T3B7W3_AMORE</name>
<keyword evidence="4 8" id="KW-0812">Transmembrane</keyword>
<dbReference type="CDD" id="cd11476">
    <property type="entry name" value="SLC5sbd_DUR3"/>
    <property type="match status" value="1"/>
</dbReference>
<dbReference type="InterPro" id="IPR031155">
    <property type="entry name" value="DUR"/>
</dbReference>
<evidence type="ECO:0008006" key="11">
    <source>
        <dbReference type="Google" id="ProtNLM"/>
    </source>
</evidence>
<dbReference type="InParanoid" id="A0A2T3B7W3"/>
<feature type="transmembrane region" description="Helical" evidence="8">
    <location>
        <begin position="289"/>
        <end position="314"/>
    </location>
</feature>
<reference evidence="9 10" key="1">
    <citation type="journal article" date="2018" name="New Phytol.">
        <title>Comparative genomics and transcriptomics depict ericoid mycorrhizal fungi as versatile saprotrophs and plant mutualists.</title>
        <authorList>
            <person name="Martino E."/>
            <person name="Morin E."/>
            <person name="Grelet G.A."/>
            <person name="Kuo A."/>
            <person name="Kohler A."/>
            <person name="Daghino S."/>
            <person name="Barry K.W."/>
            <person name="Cichocki N."/>
            <person name="Clum A."/>
            <person name="Dockter R.B."/>
            <person name="Hainaut M."/>
            <person name="Kuo R.C."/>
            <person name="LaButti K."/>
            <person name="Lindahl B.D."/>
            <person name="Lindquist E.A."/>
            <person name="Lipzen A."/>
            <person name="Khouja H.R."/>
            <person name="Magnuson J."/>
            <person name="Murat C."/>
            <person name="Ohm R.A."/>
            <person name="Singer S.W."/>
            <person name="Spatafora J.W."/>
            <person name="Wang M."/>
            <person name="Veneault-Fourrey C."/>
            <person name="Henrissat B."/>
            <person name="Grigoriev I.V."/>
            <person name="Martin F.M."/>
            <person name="Perotto S."/>
        </authorList>
    </citation>
    <scope>NUCLEOTIDE SEQUENCE [LARGE SCALE GENOMIC DNA]</scope>
    <source>
        <strain evidence="9 10">ATCC 22711</strain>
    </source>
</reference>
<dbReference type="PANTHER" id="PTHR46154:SF4">
    <property type="entry name" value="UREA ACTIVE TRANSPORTER"/>
    <property type="match status" value="1"/>
</dbReference>
<evidence type="ECO:0000256" key="8">
    <source>
        <dbReference type="SAM" id="Phobius"/>
    </source>
</evidence>
<dbReference type="GO" id="GO:0015606">
    <property type="term" value="F:spermidine transmembrane transporter activity"/>
    <property type="evidence" value="ECO:0007669"/>
    <property type="project" value="TreeGrafter"/>
</dbReference>
<feature type="transmembrane region" description="Helical" evidence="8">
    <location>
        <begin position="493"/>
        <end position="518"/>
    </location>
</feature>
<dbReference type="GO" id="GO:0005886">
    <property type="term" value="C:plasma membrane"/>
    <property type="evidence" value="ECO:0007669"/>
    <property type="project" value="TreeGrafter"/>
</dbReference>
<evidence type="ECO:0000256" key="7">
    <source>
        <dbReference type="RuleBase" id="RU362091"/>
    </source>
</evidence>
<dbReference type="PROSITE" id="PS50283">
    <property type="entry name" value="NA_SOLUT_SYMP_3"/>
    <property type="match status" value="1"/>
</dbReference>
<evidence type="ECO:0000256" key="2">
    <source>
        <dbReference type="ARBA" id="ARBA00006434"/>
    </source>
</evidence>
<comment type="subcellular location">
    <subcellularLocation>
        <location evidence="1">Membrane</location>
        <topology evidence="1">Multi-pass membrane protein</topology>
    </subcellularLocation>
</comment>
<dbReference type="Gene3D" id="1.20.1730.10">
    <property type="entry name" value="Sodium/glucose cotransporter"/>
    <property type="match status" value="1"/>
</dbReference>
<dbReference type="PANTHER" id="PTHR46154">
    <property type="match status" value="1"/>
</dbReference>
<dbReference type="GeneID" id="36575458"/>
<dbReference type="RefSeq" id="XP_024723005.1">
    <property type="nucleotide sequence ID" value="XM_024867377.1"/>
</dbReference>
<feature type="transmembrane region" description="Helical" evidence="8">
    <location>
        <begin position="354"/>
        <end position="380"/>
    </location>
</feature>
<feature type="transmembrane region" description="Helical" evidence="8">
    <location>
        <begin position="59"/>
        <end position="79"/>
    </location>
</feature>
<dbReference type="InterPro" id="IPR038377">
    <property type="entry name" value="Na/Glc_symporter_sf"/>
</dbReference>
<dbReference type="OrthoDB" id="6132759at2759"/>
<feature type="transmembrane region" description="Helical" evidence="8">
    <location>
        <begin position="458"/>
        <end position="481"/>
    </location>
</feature>
<evidence type="ECO:0000256" key="5">
    <source>
        <dbReference type="ARBA" id="ARBA00022989"/>
    </source>
</evidence>
<dbReference type="EMBL" id="KZ679008">
    <property type="protein sequence ID" value="PSS22959.1"/>
    <property type="molecule type" value="Genomic_DNA"/>
</dbReference>
<organism evidence="9 10">
    <name type="scientific">Amorphotheca resinae ATCC 22711</name>
    <dbReference type="NCBI Taxonomy" id="857342"/>
    <lineage>
        <taxon>Eukaryota</taxon>
        <taxon>Fungi</taxon>
        <taxon>Dikarya</taxon>
        <taxon>Ascomycota</taxon>
        <taxon>Pezizomycotina</taxon>
        <taxon>Leotiomycetes</taxon>
        <taxon>Helotiales</taxon>
        <taxon>Amorphothecaceae</taxon>
        <taxon>Amorphotheca</taxon>
    </lineage>
</organism>
<accession>A0A2T3B7W3</accession>
<feature type="transmembrane region" description="Helical" evidence="8">
    <location>
        <begin position="257"/>
        <end position="277"/>
    </location>
</feature>
<feature type="transmembrane region" description="Helical" evidence="8">
    <location>
        <begin position="602"/>
        <end position="627"/>
    </location>
</feature>
<gene>
    <name evidence="9" type="ORF">M430DRAFT_40188</name>
</gene>
<feature type="transmembrane region" description="Helical" evidence="8">
    <location>
        <begin position="91"/>
        <end position="112"/>
    </location>
</feature>
<evidence type="ECO:0000313" key="10">
    <source>
        <dbReference type="Proteomes" id="UP000241818"/>
    </source>
</evidence>
<dbReference type="STRING" id="857342.A0A2T3B7W3"/>
<feature type="transmembrane region" description="Helical" evidence="8">
    <location>
        <begin position="401"/>
        <end position="420"/>
    </location>
</feature>
<feature type="transmembrane region" description="Helical" evidence="8">
    <location>
        <begin position="14"/>
        <end position="38"/>
    </location>
</feature>